<dbReference type="OrthoDB" id="9813892at2"/>
<sequence length="329" mass="33883">MMRRKICLTLASALCLMAAMQVRSESKSPLIALRAEGIAHSALFGLAFDRDRGVAVGAGGAVLSSTDGGLSWRREAQSATELALLAVARSGTHTIAVGQMGTILLQGPQGWQRVDSGVPARLLSIGVNANGIAVAGGQFGTVLRSSDGGNSWTSAAPDWSAMASADHFGTGEPTIYAAVVENSGRVTIAGEFGVIMRSEDGGKSWRTIRPVDPAAPTLSALYITAAGSGNSYAVGQSGELLVSGDGGETWQRRPTPTDHNLLGVAALPDGQVVVTGMRAMLRSTDAGASWQLVREGDSTTDWYQAVRALDGGGRVIAVGHSGRIIQIGG</sequence>
<dbReference type="Proteomes" id="UP000199233">
    <property type="component" value="Unassembled WGS sequence"/>
</dbReference>
<dbReference type="PANTHER" id="PTHR47199">
    <property type="entry name" value="PHOTOSYSTEM II STABILITY/ASSEMBLY FACTOR HCF136, CHLOROPLASTIC"/>
    <property type="match status" value="1"/>
</dbReference>
<organism evidence="5 6">
    <name type="scientific">Solimonas aquatica</name>
    <dbReference type="NCBI Taxonomy" id="489703"/>
    <lineage>
        <taxon>Bacteria</taxon>
        <taxon>Pseudomonadati</taxon>
        <taxon>Pseudomonadota</taxon>
        <taxon>Gammaproteobacteria</taxon>
        <taxon>Nevskiales</taxon>
        <taxon>Nevskiaceae</taxon>
        <taxon>Solimonas</taxon>
    </lineage>
</organism>
<feature type="chain" id="PRO_5011657617" description="Photosynthesis system II assembly factor Ycf48/Hcf136-like domain-containing protein" evidence="3">
    <location>
        <begin position="25"/>
        <end position="329"/>
    </location>
</feature>
<dbReference type="InterPro" id="IPR015943">
    <property type="entry name" value="WD40/YVTN_repeat-like_dom_sf"/>
</dbReference>
<feature type="domain" description="Photosynthesis system II assembly factor Ycf48/Hcf136-like" evidence="4">
    <location>
        <begin position="111"/>
        <end position="251"/>
    </location>
</feature>
<evidence type="ECO:0000256" key="2">
    <source>
        <dbReference type="ARBA" id="ARBA00023276"/>
    </source>
</evidence>
<keyword evidence="6" id="KW-1185">Reference proteome</keyword>
<evidence type="ECO:0000313" key="6">
    <source>
        <dbReference type="Proteomes" id="UP000199233"/>
    </source>
</evidence>
<keyword evidence="3" id="KW-0732">Signal</keyword>
<protein>
    <recommendedName>
        <fullName evidence="4">Photosynthesis system II assembly factor Ycf48/Hcf136-like domain-containing protein</fullName>
    </recommendedName>
</protein>
<name>A0A1H9BG87_9GAMM</name>
<dbReference type="GO" id="GO:0009523">
    <property type="term" value="C:photosystem II"/>
    <property type="evidence" value="ECO:0007669"/>
    <property type="project" value="UniProtKB-KW"/>
</dbReference>
<dbReference type="SUPFAM" id="SSF110296">
    <property type="entry name" value="Oligoxyloglucan reducing end-specific cellobiohydrolase"/>
    <property type="match status" value="1"/>
</dbReference>
<keyword evidence="2" id="KW-0604">Photosystem II</keyword>
<evidence type="ECO:0000313" key="5">
    <source>
        <dbReference type="EMBL" id="SEP87994.1"/>
    </source>
</evidence>
<feature type="signal peptide" evidence="3">
    <location>
        <begin position="1"/>
        <end position="24"/>
    </location>
</feature>
<reference evidence="5 6" key="1">
    <citation type="submission" date="2016-10" db="EMBL/GenBank/DDBJ databases">
        <authorList>
            <person name="de Groot N.N."/>
        </authorList>
    </citation>
    <scope>NUCLEOTIDE SEQUENCE [LARGE SCALE GENOMIC DNA]</scope>
    <source>
        <strain evidence="5 6">DSM 25927</strain>
    </source>
</reference>
<dbReference type="AlphaFoldDB" id="A0A1H9BG87"/>
<dbReference type="EMBL" id="FOFS01000002">
    <property type="protein sequence ID" value="SEP87994.1"/>
    <property type="molecule type" value="Genomic_DNA"/>
</dbReference>
<dbReference type="STRING" id="489703.SAMN04488038_10283"/>
<dbReference type="GO" id="GO:0015979">
    <property type="term" value="P:photosynthesis"/>
    <property type="evidence" value="ECO:0007669"/>
    <property type="project" value="UniProtKB-KW"/>
</dbReference>
<evidence type="ECO:0000256" key="3">
    <source>
        <dbReference type="SAM" id="SignalP"/>
    </source>
</evidence>
<keyword evidence="1" id="KW-0602">Photosynthesis</keyword>
<proteinExistence type="predicted"/>
<dbReference type="CDD" id="cd15482">
    <property type="entry name" value="Sialidase_non-viral"/>
    <property type="match status" value="1"/>
</dbReference>
<accession>A0A1H9BG87</accession>
<dbReference type="PANTHER" id="PTHR47199:SF2">
    <property type="entry name" value="PHOTOSYSTEM II STABILITY_ASSEMBLY FACTOR HCF136, CHLOROPLASTIC"/>
    <property type="match status" value="1"/>
</dbReference>
<dbReference type="Gene3D" id="2.130.10.10">
    <property type="entry name" value="YVTN repeat-like/Quinoprotein amine dehydrogenase"/>
    <property type="match status" value="2"/>
</dbReference>
<dbReference type="Pfam" id="PF14870">
    <property type="entry name" value="PSII_BNR"/>
    <property type="match status" value="1"/>
</dbReference>
<evidence type="ECO:0000259" key="4">
    <source>
        <dbReference type="Pfam" id="PF14870"/>
    </source>
</evidence>
<dbReference type="InterPro" id="IPR028203">
    <property type="entry name" value="PSII_CF48-like_dom"/>
</dbReference>
<gene>
    <name evidence="5" type="ORF">SAMN04488038_10283</name>
</gene>
<evidence type="ECO:0000256" key="1">
    <source>
        <dbReference type="ARBA" id="ARBA00022531"/>
    </source>
</evidence>